<organism evidence="9 10">
    <name type="scientific">Pontiella desulfatans</name>
    <dbReference type="NCBI Taxonomy" id="2750659"/>
    <lineage>
        <taxon>Bacteria</taxon>
        <taxon>Pseudomonadati</taxon>
        <taxon>Kiritimatiellota</taxon>
        <taxon>Kiritimatiellia</taxon>
        <taxon>Kiritimatiellales</taxon>
        <taxon>Pontiellaceae</taxon>
        <taxon>Pontiella</taxon>
    </lineage>
</organism>
<feature type="transmembrane region" description="Helical" evidence="7">
    <location>
        <begin position="409"/>
        <end position="431"/>
    </location>
</feature>
<feature type="transmembrane region" description="Helical" evidence="7">
    <location>
        <begin position="329"/>
        <end position="350"/>
    </location>
</feature>
<dbReference type="Gene3D" id="1.20.1730.10">
    <property type="entry name" value="Sodium/glucose cotransporter"/>
    <property type="match status" value="1"/>
</dbReference>
<dbReference type="Proteomes" id="UP000366872">
    <property type="component" value="Unassembled WGS sequence"/>
</dbReference>
<proteinExistence type="inferred from homology"/>
<keyword evidence="4 7" id="KW-1133">Transmembrane helix</keyword>
<keyword evidence="5 7" id="KW-0472">Membrane</keyword>
<feature type="transmembrane region" description="Helical" evidence="7">
    <location>
        <begin position="438"/>
        <end position="458"/>
    </location>
</feature>
<evidence type="ECO:0000256" key="1">
    <source>
        <dbReference type="ARBA" id="ARBA00004141"/>
    </source>
</evidence>
<dbReference type="InterPro" id="IPR004042">
    <property type="entry name" value="Intein_endonuc_central"/>
</dbReference>
<sequence>MGSGISTIDTIIIIVYLVGIMAVGILAGFKKDTSSEDFFLGGRSLKWPIIGTGLFCANISTIHLVGLASSGYQHGLVVGNFEWMAAFCLILLGMVFAPFYFRSKISTLPEYVEKRYGSVARSFLAGIFIMSALLVHIGISLYAGAKVLEAFFGINYIVSIIGISVITAIYTILGGLKAVMITDAIQAVLLLGGAALLTGFGIQALPEVGIDSWAAFKAACKPDQLSMIQPILAEGAPGRFDLNEFSWYSILFGYPVLGIWYWCTDQTIVQKILSAKTEKDGRDGAIFAGYLKILPVFLMVLPGAIGYVLFKEKIGDDPDSTLMVMMTELLPVGIRGLMAAGLLAALMSTIEAALNSTATMAAEDIFKRVRPGTPDRQLVTIGRITAGVVVVLAMLWSTQGGKFGSIFEAINKIPMAFAPGITAIFLWGIFWKRGNNQGALAAMVFNVVIGLVYLAIDIPLIGEKQLIAKELGIPFMQVGWYLFILSSLVYFVVSLATPAPAAEKVEGLCWTRPLDALRGKLEGTITDPRVMAAILFAIMIVLYSMLH</sequence>
<name>A0A6C2TV70_PONDE</name>
<feature type="transmembrane region" description="Helical" evidence="7">
    <location>
        <begin position="81"/>
        <end position="101"/>
    </location>
</feature>
<dbReference type="AlphaFoldDB" id="A0A6C2TV70"/>
<evidence type="ECO:0000256" key="4">
    <source>
        <dbReference type="ARBA" id="ARBA00022989"/>
    </source>
</evidence>
<dbReference type="InterPro" id="IPR018212">
    <property type="entry name" value="Na/solute_symporter_CS"/>
</dbReference>
<dbReference type="GO" id="GO:0005886">
    <property type="term" value="C:plasma membrane"/>
    <property type="evidence" value="ECO:0007669"/>
    <property type="project" value="TreeGrafter"/>
</dbReference>
<keyword evidence="10" id="KW-1185">Reference proteome</keyword>
<dbReference type="RefSeq" id="WP_136077252.1">
    <property type="nucleotide sequence ID" value="NZ_CAAHFG010000001.1"/>
</dbReference>
<protein>
    <submittedName>
        <fullName evidence="9">Sodium/glucose cotransporter</fullName>
    </submittedName>
</protein>
<dbReference type="Pfam" id="PF00474">
    <property type="entry name" value="SSF"/>
    <property type="match status" value="1"/>
</dbReference>
<evidence type="ECO:0000313" key="10">
    <source>
        <dbReference type="Proteomes" id="UP000366872"/>
    </source>
</evidence>
<feature type="domain" description="DOD-type homing endonuclease" evidence="8">
    <location>
        <begin position="91"/>
        <end position="163"/>
    </location>
</feature>
<dbReference type="InterPro" id="IPR038377">
    <property type="entry name" value="Na/Glc_symporter_sf"/>
</dbReference>
<evidence type="ECO:0000256" key="3">
    <source>
        <dbReference type="ARBA" id="ARBA00022692"/>
    </source>
</evidence>
<dbReference type="GO" id="GO:0005412">
    <property type="term" value="F:D-glucose:sodium symporter activity"/>
    <property type="evidence" value="ECO:0007669"/>
    <property type="project" value="TreeGrafter"/>
</dbReference>
<evidence type="ECO:0000256" key="6">
    <source>
        <dbReference type="RuleBase" id="RU362091"/>
    </source>
</evidence>
<feature type="transmembrane region" description="Helical" evidence="7">
    <location>
        <begin position="6"/>
        <end position="29"/>
    </location>
</feature>
<dbReference type="PROSITE" id="PS50283">
    <property type="entry name" value="NA_SOLUT_SYMP_3"/>
    <property type="match status" value="1"/>
</dbReference>
<gene>
    <name evidence="9" type="primary">sglT_1</name>
    <name evidence="9" type="ORF">PDESU_00042</name>
</gene>
<evidence type="ECO:0000256" key="5">
    <source>
        <dbReference type="ARBA" id="ARBA00023136"/>
    </source>
</evidence>
<comment type="similarity">
    <text evidence="2 6">Belongs to the sodium:solute symporter (SSF) (TC 2.A.21) family.</text>
</comment>
<evidence type="ECO:0000256" key="2">
    <source>
        <dbReference type="ARBA" id="ARBA00006434"/>
    </source>
</evidence>
<dbReference type="GO" id="GO:0004519">
    <property type="term" value="F:endonuclease activity"/>
    <property type="evidence" value="ECO:0007669"/>
    <property type="project" value="InterPro"/>
</dbReference>
<reference evidence="9 10" key="1">
    <citation type="submission" date="2019-04" db="EMBL/GenBank/DDBJ databases">
        <authorList>
            <person name="Van Vliet M D."/>
        </authorList>
    </citation>
    <scope>NUCLEOTIDE SEQUENCE [LARGE SCALE GENOMIC DNA]</scope>
    <source>
        <strain evidence="9 10">F1</strain>
    </source>
</reference>
<feature type="transmembrane region" description="Helical" evidence="7">
    <location>
        <begin position="122"/>
        <end position="144"/>
    </location>
</feature>
<dbReference type="InterPro" id="IPR001734">
    <property type="entry name" value="Na/solute_symporter"/>
</dbReference>
<feature type="transmembrane region" description="Helical" evidence="7">
    <location>
        <begin position="185"/>
        <end position="205"/>
    </location>
</feature>
<feature type="transmembrane region" description="Helical" evidence="7">
    <location>
        <begin position="284"/>
        <end position="309"/>
    </location>
</feature>
<accession>A0A6C2TV70</accession>
<dbReference type="PANTHER" id="PTHR11819">
    <property type="entry name" value="SOLUTE CARRIER FAMILY 5"/>
    <property type="match status" value="1"/>
</dbReference>
<feature type="transmembrane region" description="Helical" evidence="7">
    <location>
        <begin position="245"/>
        <end position="263"/>
    </location>
</feature>
<evidence type="ECO:0000313" key="9">
    <source>
        <dbReference type="EMBL" id="VGO11498.1"/>
    </source>
</evidence>
<feature type="transmembrane region" description="Helical" evidence="7">
    <location>
        <begin position="478"/>
        <end position="496"/>
    </location>
</feature>
<feature type="transmembrane region" description="Helical" evidence="7">
    <location>
        <begin position="49"/>
        <end position="69"/>
    </location>
</feature>
<dbReference type="NCBIfam" id="TIGR00813">
    <property type="entry name" value="sss"/>
    <property type="match status" value="1"/>
</dbReference>
<feature type="transmembrane region" description="Helical" evidence="7">
    <location>
        <begin position="378"/>
        <end position="397"/>
    </location>
</feature>
<comment type="subcellular location">
    <subcellularLocation>
        <location evidence="1">Membrane</location>
        <topology evidence="1">Multi-pass membrane protein</topology>
    </subcellularLocation>
</comment>
<evidence type="ECO:0000256" key="7">
    <source>
        <dbReference type="SAM" id="Phobius"/>
    </source>
</evidence>
<dbReference type="PANTHER" id="PTHR11819:SF195">
    <property type="entry name" value="SODIUM_GLUCOSE COTRANSPORTER 4"/>
    <property type="match status" value="1"/>
</dbReference>
<keyword evidence="3 7" id="KW-0812">Transmembrane</keyword>
<evidence type="ECO:0000259" key="8">
    <source>
        <dbReference type="PROSITE" id="PS50819"/>
    </source>
</evidence>
<dbReference type="EMBL" id="CAAHFG010000001">
    <property type="protein sequence ID" value="VGO11498.1"/>
    <property type="molecule type" value="Genomic_DNA"/>
</dbReference>
<dbReference type="PROSITE" id="PS00456">
    <property type="entry name" value="NA_SOLUT_SYMP_1"/>
    <property type="match status" value="1"/>
</dbReference>
<feature type="transmembrane region" description="Helical" evidence="7">
    <location>
        <begin position="530"/>
        <end position="546"/>
    </location>
</feature>
<feature type="transmembrane region" description="Helical" evidence="7">
    <location>
        <begin position="150"/>
        <end position="173"/>
    </location>
</feature>
<dbReference type="PROSITE" id="PS50819">
    <property type="entry name" value="INTEIN_ENDONUCLEASE"/>
    <property type="match status" value="1"/>
</dbReference>